<dbReference type="OrthoDB" id="9771335at2"/>
<evidence type="ECO:0000313" key="3">
    <source>
        <dbReference type="Proteomes" id="UP000295718"/>
    </source>
</evidence>
<gene>
    <name evidence="2" type="ORF">EDD76_102237</name>
</gene>
<proteinExistence type="predicted"/>
<dbReference type="AlphaFoldDB" id="A0A4R1R4Y8"/>
<accession>A0A4R1R4Y8</accession>
<evidence type="ECO:0000313" key="2">
    <source>
        <dbReference type="EMBL" id="TCL60539.1"/>
    </source>
</evidence>
<protein>
    <recommendedName>
        <fullName evidence="4">ParB-like nuclease family protein</fullName>
    </recommendedName>
</protein>
<reference evidence="2 3" key="1">
    <citation type="submission" date="2019-03" db="EMBL/GenBank/DDBJ databases">
        <title>Genomic Encyclopedia of Type Strains, Phase IV (KMG-IV): sequencing the most valuable type-strain genomes for metagenomic binning, comparative biology and taxonomic classification.</title>
        <authorList>
            <person name="Goeker M."/>
        </authorList>
    </citation>
    <scope>NUCLEOTIDE SEQUENCE [LARGE SCALE GENOMIC DNA]</scope>
    <source>
        <strain evidence="2 3">DSM 100556</strain>
    </source>
</reference>
<dbReference type="Proteomes" id="UP000295718">
    <property type="component" value="Unassembled WGS sequence"/>
</dbReference>
<dbReference type="Pfam" id="PF20188">
    <property type="entry name" value="DUF6551"/>
    <property type="match status" value="1"/>
</dbReference>
<organism evidence="2 3">
    <name type="scientific">Kineothrix alysoides</name>
    <dbReference type="NCBI Taxonomy" id="1469948"/>
    <lineage>
        <taxon>Bacteria</taxon>
        <taxon>Bacillati</taxon>
        <taxon>Bacillota</taxon>
        <taxon>Clostridia</taxon>
        <taxon>Lachnospirales</taxon>
        <taxon>Lachnospiraceae</taxon>
        <taxon>Kineothrix</taxon>
    </lineage>
</organism>
<keyword evidence="3" id="KW-1185">Reference proteome</keyword>
<dbReference type="STRING" id="1469948.GCA_000732725_00272"/>
<name>A0A4R1R4Y8_9FIRM</name>
<evidence type="ECO:0000256" key="1">
    <source>
        <dbReference type="SAM" id="MobiDB-lite"/>
    </source>
</evidence>
<dbReference type="InterPro" id="IPR046681">
    <property type="entry name" value="DUF6551"/>
</dbReference>
<dbReference type="RefSeq" id="WP_031389052.1">
    <property type="nucleotide sequence ID" value="NZ_JPNB01000001.1"/>
</dbReference>
<feature type="compositionally biased region" description="Acidic residues" evidence="1">
    <location>
        <begin position="272"/>
        <end position="286"/>
    </location>
</feature>
<feature type="region of interest" description="Disordered" evidence="1">
    <location>
        <begin position="270"/>
        <end position="300"/>
    </location>
</feature>
<sequence>MDDLQQYVPNVHFEQIPIKNLVSNQEYQRNLSMHHVQRAATHFDLYQINPVKVSRRDGVNYVFNGQHTIEIISLVSGSRETPVWCMIYDDLEYSHEADIFANQMKYVKPLLPYEIFMANIEAENDKQLIIKDLVESYDMTISSTVTPNGICAVSTLENIHDKYGFHVLDHVLRLCIGTWEGAQQSLSANMMNGVARLIFAYGDAIKDSVFKEKLGRVSVKEISRTAKERRAGSLGYAEAILIFYNKKSHYPLKWETLYKHKAPKRTFNQEGTLDEGVLDSEPEENVEGQIDIFQSLSPSE</sequence>
<comment type="caution">
    <text evidence="2">The sequence shown here is derived from an EMBL/GenBank/DDBJ whole genome shotgun (WGS) entry which is preliminary data.</text>
</comment>
<evidence type="ECO:0008006" key="4">
    <source>
        <dbReference type="Google" id="ProtNLM"/>
    </source>
</evidence>
<dbReference type="EMBL" id="SLUO01000002">
    <property type="protein sequence ID" value="TCL60539.1"/>
    <property type="molecule type" value="Genomic_DNA"/>
</dbReference>